<comment type="caution">
    <text evidence="2">The sequence shown here is derived from an EMBL/GenBank/DDBJ whole genome shotgun (WGS) entry which is preliminary data.</text>
</comment>
<keyword evidence="3" id="KW-1185">Reference proteome</keyword>
<protein>
    <submittedName>
        <fullName evidence="2">Nad kinase</fullName>
    </submittedName>
</protein>
<organism evidence="2 3">
    <name type="scientific">Mycena sanguinolenta</name>
    <dbReference type="NCBI Taxonomy" id="230812"/>
    <lineage>
        <taxon>Eukaryota</taxon>
        <taxon>Fungi</taxon>
        <taxon>Dikarya</taxon>
        <taxon>Basidiomycota</taxon>
        <taxon>Agaricomycotina</taxon>
        <taxon>Agaricomycetes</taxon>
        <taxon>Agaricomycetidae</taxon>
        <taxon>Agaricales</taxon>
        <taxon>Marasmiineae</taxon>
        <taxon>Mycenaceae</taxon>
        <taxon>Mycena</taxon>
    </lineage>
</organism>
<keyword evidence="1" id="KW-0472">Membrane</keyword>
<sequence>MSNTAAGSKSPPSSSSPFGFSNNLVELSALTALIGSSAAESMVLGNRGSGGVAWAATSSFGTISVLKSCCAAAASDWLRETLGIRTSLCDSAVGMCLPHNSARASKVRSNAGDPIALFCHQSADNAARNIKDGKSHNPQICWSDVYALDHPTSMMLRGIPVTPVGSPLEIHTYGNYPFFRVRNSLFQAITISLSVAKLAEVYALWSHGAALVGIISATPWLFFCIGAIFIEIREMIQGRRPEPPLGTVDIIAGQLPMVSRRGGGRKIVLGAAENARTGLAWRLFWLLGAAVSAVSILFSYITLGQQDPSVVLIWTGFQFLWLGVRILIYHITDPADPMARRMLVAQSWAYLPKELKERVFELACGLAQSQTFVHPRGRRQYIEDTFSSRQLGIILDGSDPATFYTLPSTPPSSVTLQLTAVLGDTLLSSVMWMTGSEITPMDLYDCCIVIFSPPKSISDLRRTIAIPAVRVLSGTSELPMDSEYSLGATFIPKGARNLGYGLTWWYWVPCGERLWIQIRRPTDQRILGPCEGEIRTDGQVSELLASGTLNIGLAAVEEVKATLELSRKAYSLLAELFS</sequence>
<evidence type="ECO:0000313" key="2">
    <source>
        <dbReference type="EMBL" id="KAF7378409.1"/>
    </source>
</evidence>
<reference evidence="2" key="1">
    <citation type="submission" date="2020-05" db="EMBL/GenBank/DDBJ databases">
        <title>Mycena genomes resolve the evolution of fungal bioluminescence.</title>
        <authorList>
            <person name="Tsai I.J."/>
        </authorList>
    </citation>
    <scope>NUCLEOTIDE SEQUENCE</scope>
    <source>
        <strain evidence="2">160909Yilan</strain>
    </source>
</reference>
<name>A0A8H6ZJF1_9AGAR</name>
<keyword evidence="1" id="KW-1133">Transmembrane helix</keyword>
<accession>A0A8H6ZJF1</accession>
<gene>
    <name evidence="2" type="ORF">MSAN_00267500</name>
</gene>
<evidence type="ECO:0000256" key="1">
    <source>
        <dbReference type="SAM" id="Phobius"/>
    </source>
</evidence>
<dbReference type="Proteomes" id="UP000623467">
    <property type="component" value="Unassembled WGS sequence"/>
</dbReference>
<keyword evidence="2" id="KW-0808">Transferase</keyword>
<dbReference type="OrthoDB" id="3024632at2759"/>
<dbReference type="AlphaFoldDB" id="A0A8H6ZJF1"/>
<dbReference type="GO" id="GO:0016301">
    <property type="term" value="F:kinase activity"/>
    <property type="evidence" value="ECO:0007669"/>
    <property type="project" value="UniProtKB-KW"/>
</dbReference>
<feature type="transmembrane region" description="Helical" evidence="1">
    <location>
        <begin position="283"/>
        <end position="303"/>
    </location>
</feature>
<feature type="transmembrane region" description="Helical" evidence="1">
    <location>
        <begin position="211"/>
        <end position="230"/>
    </location>
</feature>
<keyword evidence="1" id="KW-0812">Transmembrane</keyword>
<dbReference type="EMBL" id="JACAZH010000001">
    <property type="protein sequence ID" value="KAF7378409.1"/>
    <property type="molecule type" value="Genomic_DNA"/>
</dbReference>
<keyword evidence="2" id="KW-0418">Kinase</keyword>
<proteinExistence type="predicted"/>
<evidence type="ECO:0000313" key="3">
    <source>
        <dbReference type="Proteomes" id="UP000623467"/>
    </source>
</evidence>
<feature type="transmembrane region" description="Helical" evidence="1">
    <location>
        <begin position="309"/>
        <end position="332"/>
    </location>
</feature>